<keyword evidence="2" id="KW-0472">Membrane</keyword>
<gene>
    <name evidence="3" type="ORF">THAOC_18358</name>
</gene>
<keyword evidence="2" id="KW-1133">Transmembrane helix</keyword>
<dbReference type="Proteomes" id="UP000266841">
    <property type="component" value="Unassembled WGS sequence"/>
</dbReference>
<reference evidence="3 4" key="1">
    <citation type="journal article" date="2012" name="Genome Biol.">
        <title>Genome and low-iron response of an oceanic diatom adapted to chronic iron limitation.</title>
        <authorList>
            <person name="Lommer M."/>
            <person name="Specht M."/>
            <person name="Roy A.S."/>
            <person name="Kraemer L."/>
            <person name="Andreson R."/>
            <person name="Gutowska M.A."/>
            <person name="Wolf J."/>
            <person name="Bergner S.V."/>
            <person name="Schilhabel M.B."/>
            <person name="Klostermeier U.C."/>
            <person name="Beiko R.G."/>
            <person name="Rosenstiel P."/>
            <person name="Hippler M."/>
            <person name="Laroche J."/>
        </authorList>
    </citation>
    <scope>NUCLEOTIDE SEQUENCE [LARGE SCALE GENOMIC DNA]</scope>
    <source>
        <strain evidence="3 4">CCMP1005</strain>
    </source>
</reference>
<feature type="compositionally biased region" description="Low complexity" evidence="1">
    <location>
        <begin position="8"/>
        <end position="20"/>
    </location>
</feature>
<proteinExistence type="predicted"/>
<protein>
    <submittedName>
        <fullName evidence="3">Uncharacterized protein</fullName>
    </submittedName>
</protein>
<comment type="caution">
    <text evidence="3">The sequence shown here is derived from an EMBL/GenBank/DDBJ whole genome shotgun (WGS) entry which is preliminary data.</text>
</comment>
<feature type="region of interest" description="Disordered" evidence="1">
    <location>
        <begin position="1"/>
        <end position="33"/>
    </location>
</feature>
<keyword evidence="2" id="KW-0812">Transmembrane</keyword>
<accession>K0SJQ6</accession>
<sequence>MQRRKLGSASAARRSRPSSADFGGKNINSRNNKPTSKFVGILSILAAASVCALVISTSTAYVSRESRARAETRDPPPASPQRLPSVRSRTGVAVGVPSSDAAAIDLSRYSPEFVTPCGSDSPHSRKRRHTVGRPFTINGASSSFRQQDNKKEEDNARLNSFSDIYKNDVWGGEGGSGTGSLMSSTENVRKTLDLVVDRVKSELGVERVRLLDLPVGDFVWMRHWLANRTDVNYMGMDIVPHLIEEHSDEFKDRHDWAFQHHDIVKDPLSADYDVIFSRQMTQHLQTVDTLSVLRHFSASGKYLLISNYPNVTVNKVLPTNRWRYRPQNLNLAPFSLTDPLCEDDDGGGCISSLFKLPLLQWE</sequence>
<evidence type="ECO:0000313" key="3">
    <source>
        <dbReference type="EMBL" id="EJK61196.1"/>
    </source>
</evidence>
<organism evidence="3 4">
    <name type="scientific">Thalassiosira oceanica</name>
    <name type="common">Marine diatom</name>
    <dbReference type="NCBI Taxonomy" id="159749"/>
    <lineage>
        <taxon>Eukaryota</taxon>
        <taxon>Sar</taxon>
        <taxon>Stramenopiles</taxon>
        <taxon>Ochrophyta</taxon>
        <taxon>Bacillariophyta</taxon>
        <taxon>Coscinodiscophyceae</taxon>
        <taxon>Thalassiosirophycidae</taxon>
        <taxon>Thalassiosirales</taxon>
        <taxon>Thalassiosiraceae</taxon>
        <taxon>Thalassiosira</taxon>
    </lineage>
</organism>
<dbReference type="SUPFAM" id="SSF53335">
    <property type="entry name" value="S-adenosyl-L-methionine-dependent methyltransferases"/>
    <property type="match status" value="1"/>
</dbReference>
<dbReference type="eggNOG" id="ENOG502S88X">
    <property type="taxonomic scope" value="Eukaryota"/>
</dbReference>
<feature type="transmembrane region" description="Helical" evidence="2">
    <location>
        <begin position="38"/>
        <end position="62"/>
    </location>
</feature>
<dbReference type="InterPro" id="IPR029063">
    <property type="entry name" value="SAM-dependent_MTases_sf"/>
</dbReference>
<keyword evidence="4" id="KW-1185">Reference proteome</keyword>
<dbReference type="OrthoDB" id="44398at2759"/>
<feature type="region of interest" description="Disordered" evidence="1">
    <location>
        <begin position="63"/>
        <end position="91"/>
    </location>
</feature>
<evidence type="ECO:0000313" key="4">
    <source>
        <dbReference type="Proteomes" id="UP000266841"/>
    </source>
</evidence>
<evidence type="ECO:0000256" key="1">
    <source>
        <dbReference type="SAM" id="MobiDB-lite"/>
    </source>
</evidence>
<name>K0SJQ6_THAOC</name>
<dbReference type="Gene3D" id="3.40.50.150">
    <property type="entry name" value="Vaccinia Virus protein VP39"/>
    <property type="match status" value="1"/>
</dbReference>
<dbReference type="EMBL" id="AGNL01020307">
    <property type="protein sequence ID" value="EJK61196.1"/>
    <property type="molecule type" value="Genomic_DNA"/>
</dbReference>
<feature type="region of interest" description="Disordered" evidence="1">
    <location>
        <begin position="115"/>
        <end position="153"/>
    </location>
</feature>
<feature type="compositionally biased region" description="Basic and acidic residues" evidence="1">
    <location>
        <begin position="64"/>
        <end position="74"/>
    </location>
</feature>
<dbReference type="AlphaFoldDB" id="K0SJQ6"/>
<dbReference type="OMA" id="WLANRTD"/>
<evidence type="ECO:0000256" key="2">
    <source>
        <dbReference type="SAM" id="Phobius"/>
    </source>
</evidence>